<comment type="caution">
    <text evidence="8">The sequence shown here is derived from an EMBL/GenBank/DDBJ whole genome shotgun (WGS) entry which is preliminary data.</text>
</comment>
<dbReference type="GeneID" id="93648948"/>
<evidence type="ECO:0000313" key="8">
    <source>
        <dbReference type="EMBL" id="KAG5421229.1"/>
    </source>
</evidence>
<sequence length="647" mass="70974">MSTPWVSSCAISTATTTTTRTTGNHLHRPVSKFSFETSTSHASDFITAENIKNHCTPTNYSANDTMKNDFQVDPASKLKNNLSNDQSLSSSASSCSSSSSSSSSHRNHHRQYSFEYSPSELESSMVHSNTQSSSSPKHVNETTTTPSKLQNRKVEVDSSSSPPPPQHKLQNAHSFQQPPTNALLSHGFSSPVSTVSSPGSIPSSPGMINYSPKHSKIANTFNVHKNMKNLSLNLNDSNGTSNQNHATLASKRSKLSDSNSHTTASSSEKSQQFNFTKTLLHNNTMYSEDGLQTPSVTHTPTLPPQIPQAQHRQYLNGGSDIETRSTNGALNKPYRFPSEITGSQQALDTISLNGTGGDVFDQRMQPPVAPPFAPNSKASPLSTPPRLQSPMASDNVGVSVPQQHNLPTKSSRNIKKMSIESPLETSFNKSEVNSLVQSSALQSVTYDSRKFHITEELQETTGINAYPNGPRNVLNQKIFLYSDPLQKIDINQFDLVINVAKECTNLSAQFANQKQNVREYVHVPWSHASPISKDLMELTQKIDSFYEKNSRILIHCQCGVSRSACVVVAYYMMKFGLGVNAAYEMLKSGTLTGLESREASRISIDKCERICPNMSLIFELMEFGDKLNKSEFSTSQLLVGSPTEMSL</sequence>
<feature type="region of interest" description="Disordered" evidence="5">
    <location>
        <begin position="233"/>
        <end position="271"/>
    </location>
</feature>
<evidence type="ECO:0000259" key="7">
    <source>
        <dbReference type="PROSITE" id="PS50056"/>
    </source>
</evidence>
<dbReference type="InterPro" id="IPR016130">
    <property type="entry name" value="Tyr_Pase_AS"/>
</dbReference>
<dbReference type="GO" id="GO:0008330">
    <property type="term" value="F:protein tyrosine/threonine phosphatase activity"/>
    <property type="evidence" value="ECO:0007669"/>
    <property type="project" value="TreeGrafter"/>
</dbReference>
<dbReference type="InterPro" id="IPR000387">
    <property type="entry name" value="Tyr_Pase_dom"/>
</dbReference>
<dbReference type="PROSITE" id="PS50056">
    <property type="entry name" value="TYR_PHOSPHATASE_2"/>
    <property type="match status" value="1"/>
</dbReference>
<comment type="similarity">
    <text evidence="1">Belongs to the protein-tyrosine phosphatase family. Non-receptor class dual specificity subfamily.</text>
</comment>
<dbReference type="InterPro" id="IPR000340">
    <property type="entry name" value="Dual-sp_phosphatase_cat-dom"/>
</dbReference>
<feature type="compositionally biased region" description="Polar residues" evidence="5">
    <location>
        <begin position="114"/>
        <end position="149"/>
    </location>
</feature>
<evidence type="ECO:0000313" key="9">
    <source>
        <dbReference type="Proteomes" id="UP000669133"/>
    </source>
</evidence>
<dbReference type="PANTHER" id="PTHR10159:SF519">
    <property type="entry name" value="DUAL SPECIFICITY PROTEIN PHOSPHATASE MPK3"/>
    <property type="match status" value="1"/>
</dbReference>
<proteinExistence type="inferred from homology"/>
<feature type="compositionally biased region" description="Polar residues" evidence="5">
    <location>
        <begin position="287"/>
        <end position="300"/>
    </location>
</feature>
<name>A0A8H7ZJ88_9ASCO</name>
<feature type="region of interest" description="Disordered" evidence="5">
    <location>
        <begin position="349"/>
        <end position="415"/>
    </location>
</feature>
<dbReference type="AlphaFoldDB" id="A0A8H7ZJ88"/>
<reference evidence="8 9" key="1">
    <citation type="submission" date="2020-12" db="EMBL/GenBank/DDBJ databases">
        <title>Effect of drift, selection, and recombination on the evolution of hybrid genomes in Candida yeast pathogens.</title>
        <authorList>
            <person name="Mixao V."/>
            <person name="Ksiezopolska E."/>
            <person name="Saus E."/>
            <person name="Boekhout T."/>
            <person name="Gacser A."/>
            <person name="Gabaldon T."/>
        </authorList>
    </citation>
    <scope>NUCLEOTIDE SEQUENCE [LARGE SCALE GENOMIC DNA]</scope>
    <source>
        <strain evidence="8 9">BP57</strain>
    </source>
</reference>
<gene>
    <name evidence="8" type="ORF">I9W82_000319</name>
</gene>
<dbReference type="Gene3D" id="3.90.190.10">
    <property type="entry name" value="Protein tyrosine phosphatase superfamily"/>
    <property type="match status" value="1"/>
</dbReference>
<dbReference type="PROSITE" id="PS50054">
    <property type="entry name" value="TYR_PHOSPHATASE_DUAL"/>
    <property type="match status" value="1"/>
</dbReference>
<dbReference type="GO" id="GO:0005829">
    <property type="term" value="C:cytosol"/>
    <property type="evidence" value="ECO:0007669"/>
    <property type="project" value="TreeGrafter"/>
</dbReference>
<keyword evidence="4" id="KW-0904">Protein phosphatase</keyword>
<feature type="region of interest" description="Disordered" evidence="5">
    <location>
        <begin position="287"/>
        <end position="306"/>
    </location>
</feature>
<dbReference type="SUPFAM" id="SSF52799">
    <property type="entry name" value="(Phosphotyrosine protein) phosphatases II"/>
    <property type="match status" value="1"/>
</dbReference>
<keyword evidence="9" id="KW-1185">Reference proteome</keyword>
<dbReference type="RefSeq" id="XP_067550345.1">
    <property type="nucleotide sequence ID" value="XM_067692128.1"/>
</dbReference>
<feature type="compositionally biased region" description="Low complexity" evidence="5">
    <location>
        <begin position="256"/>
        <end position="270"/>
    </location>
</feature>
<evidence type="ECO:0000256" key="3">
    <source>
        <dbReference type="ARBA" id="ARBA00022801"/>
    </source>
</evidence>
<dbReference type="GO" id="GO:0017017">
    <property type="term" value="F:MAP kinase tyrosine/serine/threonine phosphatase activity"/>
    <property type="evidence" value="ECO:0007669"/>
    <property type="project" value="TreeGrafter"/>
</dbReference>
<dbReference type="EC" id="3.1.3.48" evidence="2"/>
<dbReference type="GO" id="GO:0043409">
    <property type="term" value="P:negative regulation of MAPK cascade"/>
    <property type="evidence" value="ECO:0007669"/>
    <property type="project" value="TreeGrafter"/>
</dbReference>
<feature type="domain" description="Tyrosine-protein phosphatase" evidence="6">
    <location>
        <begin position="469"/>
        <end position="629"/>
    </location>
</feature>
<feature type="compositionally biased region" description="Polar residues" evidence="5">
    <location>
        <begin position="233"/>
        <end position="247"/>
    </location>
</feature>
<dbReference type="Pfam" id="PF00782">
    <property type="entry name" value="DSPc"/>
    <property type="match status" value="1"/>
</dbReference>
<dbReference type="Proteomes" id="UP000669133">
    <property type="component" value="Unassembled WGS sequence"/>
</dbReference>
<evidence type="ECO:0000256" key="2">
    <source>
        <dbReference type="ARBA" id="ARBA00013064"/>
    </source>
</evidence>
<dbReference type="EMBL" id="JAEOAQ010000001">
    <property type="protein sequence ID" value="KAG5421229.1"/>
    <property type="molecule type" value="Genomic_DNA"/>
</dbReference>
<dbReference type="GO" id="GO:0033550">
    <property type="term" value="F:MAP kinase tyrosine phosphatase activity"/>
    <property type="evidence" value="ECO:0007669"/>
    <property type="project" value="TreeGrafter"/>
</dbReference>
<dbReference type="InterPro" id="IPR020422">
    <property type="entry name" value="TYR_PHOSPHATASE_DUAL_dom"/>
</dbReference>
<dbReference type="GO" id="GO:0005634">
    <property type="term" value="C:nucleus"/>
    <property type="evidence" value="ECO:0007669"/>
    <property type="project" value="TreeGrafter"/>
</dbReference>
<protein>
    <recommendedName>
        <fullName evidence="2">protein-tyrosine-phosphatase</fullName>
        <ecNumber evidence="2">3.1.3.48</ecNumber>
    </recommendedName>
</protein>
<dbReference type="PANTHER" id="PTHR10159">
    <property type="entry name" value="DUAL SPECIFICITY PROTEIN PHOSPHATASE"/>
    <property type="match status" value="1"/>
</dbReference>
<feature type="domain" description="Tyrosine specific protein phosphatases" evidence="7">
    <location>
        <begin position="533"/>
        <end position="601"/>
    </location>
</feature>
<dbReference type="PROSITE" id="PS00383">
    <property type="entry name" value="TYR_PHOSPHATASE_1"/>
    <property type="match status" value="1"/>
</dbReference>
<dbReference type="SMART" id="SM00195">
    <property type="entry name" value="DSPc"/>
    <property type="match status" value="1"/>
</dbReference>
<feature type="compositionally biased region" description="Low complexity" evidence="5">
    <location>
        <begin position="189"/>
        <end position="206"/>
    </location>
</feature>
<feature type="compositionally biased region" description="Low complexity" evidence="5">
    <location>
        <begin position="87"/>
        <end position="104"/>
    </location>
</feature>
<feature type="compositionally biased region" description="Polar residues" evidence="5">
    <location>
        <begin position="400"/>
        <end position="411"/>
    </location>
</feature>
<feature type="region of interest" description="Disordered" evidence="5">
    <location>
        <begin position="76"/>
        <end position="208"/>
    </location>
</feature>
<accession>A0A8H7ZJ88</accession>
<dbReference type="InterPro" id="IPR029021">
    <property type="entry name" value="Prot-tyrosine_phosphatase-like"/>
</dbReference>
<organism evidence="8 9">
    <name type="scientific">Candida metapsilosis</name>
    <dbReference type="NCBI Taxonomy" id="273372"/>
    <lineage>
        <taxon>Eukaryota</taxon>
        <taxon>Fungi</taxon>
        <taxon>Dikarya</taxon>
        <taxon>Ascomycota</taxon>
        <taxon>Saccharomycotina</taxon>
        <taxon>Pichiomycetes</taxon>
        <taxon>Debaryomycetaceae</taxon>
        <taxon>Candida/Lodderomyces clade</taxon>
        <taxon>Candida</taxon>
    </lineage>
</organism>
<keyword evidence="3" id="KW-0378">Hydrolase</keyword>
<dbReference type="CDD" id="cd14521">
    <property type="entry name" value="DSP_fungal_SDP1-like"/>
    <property type="match status" value="1"/>
</dbReference>
<dbReference type="OrthoDB" id="426001at2759"/>
<evidence type="ECO:0000259" key="6">
    <source>
        <dbReference type="PROSITE" id="PS50054"/>
    </source>
</evidence>
<evidence type="ECO:0000256" key="5">
    <source>
        <dbReference type="SAM" id="MobiDB-lite"/>
    </source>
</evidence>
<evidence type="ECO:0000256" key="4">
    <source>
        <dbReference type="ARBA" id="ARBA00022912"/>
    </source>
</evidence>
<evidence type="ECO:0000256" key="1">
    <source>
        <dbReference type="ARBA" id="ARBA00008601"/>
    </source>
</evidence>
<feature type="compositionally biased region" description="Polar residues" evidence="5">
    <location>
        <begin position="168"/>
        <end position="183"/>
    </location>
</feature>